<comment type="caution">
    <text evidence="1">The sequence shown here is derived from an EMBL/GenBank/DDBJ whole genome shotgun (WGS) entry which is preliminary data.</text>
</comment>
<protein>
    <submittedName>
        <fullName evidence="1">Uncharacterized protein</fullName>
    </submittedName>
</protein>
<name>A0A1S1MYG0_9GAMM</name>
<keyword evidence="2" id="KW-1185">Reference proteome</keyword>
<evidence type="ECO:0000313" key="1">
    <source>
        <dbReference type="EMBL" id="OHU92416.1"/>
    </source>
</evidence>
<accession>A0A1S1MYG0</accession>
<dbReference type="STRING" id="1859457.BET10_05705"/>
<reference evidence="1 2" key="1">
    <citation type="submission" date="2016-09" db="EMBL/GenBank/DDBJ databases">
        <title>Pseudoalteromonas amylolytica sp. nov., isolated from the surface seawater.</title>
        <authorList>
            <person name="Wu Y.-H."/>
            <person name="Cheng H."/>
            <person name="Jin X.-B."/>
            <person name="Wang C.-S."/>
            <person name="Xu X.-W."/>
        </authorList>
    </citation>
    <scope>NUCLEOTIDE SEQUENCE [LARGE SCALE GENOMIC DNA]</scope>
    <source>
        <strain evidence="1 2">JW1</strain>
    </source>
</reference>
<sequence>MSKVEKSSAIDVINSTIISHHLISIVEDIEVVTEKIQIKKSRTGCGFLGVIRFVLGVSPKLCDYVTKELEACRL</sequence>
<dbReference type="Proteomes" id="UP000179786">
    <property type="component" value="Unassembled WGS sequence"/>
</dbReference>
<gene>
    <name evidence="1" type="ORF">BET10_05705</name>
</gene>
<dbReference type="EMBL" id="MKJU01000008">
    <property type="protein sequence ID" value="OHU92416.1"/>
    <property type="molecule type" value="Genomic_DNA"/>
</dbReference>
<proteinExistence type="predicted"/>
<organism evidence="1 2">
    <name type="scientific">Pseudoalteromonas amylolytica</name>
    <dbReference type="NCBI Taxonomy" id="1859457"/>
    <lineage>
        <taxon>Bacteria</taxon>
        <taxon>Pseudomonadati</taxon>
        <taxon>Pseudomonadota</taxon>
        <taxon>Gammaproteobacteria</taxon>
        <taxon>Alteromonadales</taxon>
        <taxon>Pseudoalteromonadaceae</taxon>
        <taxon>Pseudoalteromonas</taxon>
    </lineage>
</organism>
<evidence type="ECO:0000313" key="2">
    <source>
        <dbReference type="Proteomes" id="UP000179786"/>
    </source>
</evidence>
<dbReference type="AlphaFoldDB" id="A0A1S1MYG0"/>